<gene>
    <name evidence="2" type="ORF">IPJ48_01195</name>
</gene>
<protein>
    <submittedName>
        <fullName evidence="2">SGNH/GDSL hydrolase family protein</fullName>
    </submittedName>
</protein>
<comment type="caution">
    <text evidence="2">The sequence shown here is derived from an EMBL/GenBank/DDBJ whole genome shotgun (WGS) entry which is preliminary data.</text>
</comment>
<accession>A0A9D7F4D5</accession>
<dbReference type="AlphaFoldDB" id="A0A9D7F4D5"/>
<dbReference type="Proteomes" id="UP000886602">
    <property type="component" value="Unassembled WGS sequence"/>
</dbReference>
<dbReference type="SUPFAM" id="SSF52266">
    <property type="entry name" value="SGNH hydrolase"/>
    <property type="match status" value="1"/>
</dbReference>
<name>A0A9D7F4D5_9RHOO</name>
<keyword evidence="2" id="KW-0378">Hydrolase</keyword>
<dbReference type="InterPro" id="IPR013830">
    <property type="entry name" value="SGNH_hydro"/>
</dbReference>
<evidence type="ECO:0000313" key="2">
    <source>
        <dbReference type="EMBL" id="MBK7421807.1"/>
    </source>
</evidence>
<evidence type="ECO:0000313" key="3">
    <source>
        <dbReference type="Proteomes" id="UP000886602"/>
    </source>
</evidence>
<reference evidence="2" key="1">
    <citation type="submission" date="2020-10" db="EMBL/GenBank/DDBJ databases">
        <title>Connecting structure to function with the recovery of over 1000 high-quality activated sludge metagenome-assembled genomes encoding full-length rRNA genes using long-read sequencing.</title>
        <authorList>
            <person name="Singleton C.M."/>
            <person name="Petriglieri F."/>
            <person name="Kristensen J.M."/>
            <person name="Kirkegaard R.H."/>
            <person name="Michaelsen T.Y."/>
            <person name="Andersen M.H."/>
            <person name="Karst S.M."/>
            <person name="Dueholm M.S."/>
            <person name="Nielsen P.H."/>
            <person name="Albertsen M."/>
        </authorList>
    </citation>
    <scope>NUCLEOTIDE SEQUENCE</scope>
    <source>
        <strain evidence="2">EsbW_18-Q3-R4-48_MAXAC.044</strain>
    </source>
</reference>
<dbReference type="Gene3D" id="3.40.50.1110">
    <property type="entry name" value="SGNH hydrolase"/>
    <property type="match status" value="1"/>
</dbReference>
<dbReference type="EMBL" id="JADJNC010000003">
    <property type="protein sequence ID" value="MBK7421807.1"/>
    <property type="molecule type" value="Genomic_DNA"/>
</dbReference>
<sequence>MKHLAATIALGPVFFIQGHYVRRVTPVLPEPPGAREGTHGNGPPLRLLVIGDSAAAGVGAASQDEGLCGQLVASLAPHFRVSWKLTARTGATTNDTLRLLAGAARQSFDVVVSSLGVNDLTSGYPRWAWLRQQADLIRLLQNKFDARLILLSGLPPMHLFPALPQPLRWYMGEGARHFNRGLHRLVLANDNCHVFSVEVSRRMDELQAESFATDGFHPGPVFYTAWAEHLAEQIVKRWRADAL</sequence>
<feature type="domain" description="SGNH hydrolase-type esterase" evidence="1">
    <location>
        <begin position="49"/>
        <end position="223"/>
    </location>
</feature>
<dbReference type="Pfam" id="PF13472">
    <property type="entry name" value="Lipase_GDSL_2"/>
    <property type="match status" value="1"/>
</dbReference>
<dbReference type="GO" id="GO:0016788">
    <property type="term" value="F:hydrolase activity, acting on ester bonds"/>
    <property type="evidence" value="ECO:0007669"/>
    <property type="project" value="UniProtKB-ARBA"/>
</dbReference>
<dbReference type="InterPro" id="IPR036514">
    <property type="entry name" value="SGNH_hydro_sf"/>
</dbReference>
<proteinExistence type="predicted"/>
<dbReference type="CDD" id="cd01836">
    <property type="entry name" value="FeeA_FeeB_like"/>
    <property type="match status" value="1"/>
</dbReference>
<organism evidence="2 3">
    <name type="scientific">Candidatus Propionivibrio dominans</name>
    <dbReference type="NCBI Taxonomy" id="2954373"/>
    <lineage>
        <taxon>Bacteria</taxon>
        <taxon>Pseudomonadati</taxon>
        <taxon>Pseudomonadota</taxon>
        <taxon>Betaproteobacteria</taxon>
        <taxon>Rhodocyclales</taxon>
        <taxon>Rhodocyclaceae</taxon>
        <taxon>Propionivibrio</taxon>
    </lineage>
</organism>
<evidence type="ECO:0000259" key="1">
    <source>
        <dbReference type="Pfam" id="PF13472"/>
    </source>
</evidence>